<comment type="caution">
    <text evidence="2">The sequence shown here is derived from an EMBL/GenBank/DDBJ whole genome shotgun (WGS) entry which is preliminary data.</text>
</comment>
<evidence type="ECO:0000313" key="2">
    <source>
        <dbReference type="EMBL" id="KAH6691542.1"/>
    </source>
</evidence>
<reference evidence="2" key="1">
    <citation type="journal article" date="2021" name="Nat. Commun.">
        <title>Genetic determinants of endophytism in the Arabidopsis root mycobiome.</title>
        <authorList>
            <person name="Mesny F."/>
            <person name="Miyauchi S."/>
            <person name="Thiergart T."/>
            <person name="Pickel B."/>
            <person name="Atanasova L."/>
            <person name="Karlsson M."/>
            <person name="Huettel B."/>
            <person name="Barry K.W."/>
            <person name="Haridas S."/>
            <person name="Chen C."/>
            <person name="Bauer D."/>
            <person name="Andreopoulos W."/>
            <person name="Pangilinan J."/>
            <person name="LaButti K."/>
            <person name="Riley R."/>
            <person name="Lipzen A."/>
            <person name="Clum A."/>
            <person name="Drula E."/>
            <person name="Henrissat B."/>
            <person name="Kohler A."/>
            <person name="Grigoriev I.V."/>
            <person name="Martin F.M."/>
            <person name="Hacquard S."/>
        </authorList>
    </citation>
    <scope>NUCLEOTIDE SEQUENCE</scope>
    <source>
        <strain evidence="2">MPI-SDFR-AT-0117</strain>
    </source>
</reference>
<feature type="region of interest" description="Disordered" evidence="1">
    <location>
        <begin position="38"/>
        <end position="57"/>
    </location>
</feature>
<name>A0A9P8VGY0_9PEZI</name>
<keyword evidence="3" id="KW-1185">Reference proteome</keyword>
<gene>
    <name evidence="2" type="ORF">F5X68DRAFT_202084</name>
</gene>
<dbReference type="AlphaFoldDB" id="A0A9P8VGY0"/>
<organism evidence="2 3">
    <name type="scientific">Plectosphaerella plurivora</name>
    <dbReference type="NCBI Taxonomy" id="936078"/>
    <lineage>
        <taxon>Eukaryota</taxon>
        <taxon>Fungi</taxon>
        <taxon>Dikarya</taxon>
        <taxon>Ascomycota</taxon>
        <taxon>Pezizomycotina</taxon>
        <taxon>Sordariomycetes</taxon>
        <taxon>Hypocreomycetidae</taxon>
        <taxon>Glomerellales</taxon>
        <taxon>Plectosphaerellaceae</taxon>
        <taxon>Plectosphaerella</taxon>
    </lineage>
</organism>
<evidence type="ECO:0000256" key="1">
    <source>
        <dbReference type="SAM" id="MobiDB-lite"/>
    </source>
</evidence>
<accession>A0A9P8VGY0</accession>
<proteinExistence type="predicted"/>
<evidence type="ECO:0000313" key="3">
    <source>
        <dbReference type="Proteomes" id="UP000770015"/>
    </source>
</evidence>
<sequence>MVSFQPAMQVHDDLAALFSRNLTFNPELQAQQALLSKPADNEPKQLPSDPVPEISSSPITYSISAHYTHSAHIPRQAQTVDQQQGQEPQRRASEPPQSEHAALETIFIQNGLSCSVFAPSQAELFRTSEEPQRQRLLEIWKAAPPTSELDNPSVAWSTTTLEQEEQWAKMRYERLPSTQTQPQQTTMSLDGTQVQSADSCWVSTSPAEPYMMSGYEELMRRDQERQAAAKRAKESFSPYGSSVGHRYSHSTDPVYMNTASDWQQQMQMENQYGSFQQNQFGPSGNAEAMEIM</sequence>
<dbReference type="EMBL" id="JAGSXJ010000005">
    <property type="protein sequence ID" value="KAH6691542.1"/>
    <property type="molecule type" value="Genomic_DNA"/>
</dbReference>
<feature type="region of interest" description="Disordered" evidence="1">
    <location>
        <begin position="75"/>
        <end position="99"/>
    </location>
</feature>
<protein>
    <submittedName>
        <fullName evidence="2">Uncharacterized protein</fullName>
    </submittedName>
</protein>
<dbReference type="Proteomes" id="UP000770015">
    <property type="component" value="Unassembled WGS sequence"/>
</dbReference>
<feature type="compositionally biased region" description="Polar residues" evidence="1">
    <location>
        <begin position="76"/>
        <end position="87"/>
    </location>
</feature>
<dbReference type="OrthoDB" id="5357075at2759"/>